<evidence type="ECO:0000256" key="6">
    <source>
        <dbReference type="ARBA" id="ARBA00049026"/>
    </source>
</evidence>
<dbReference type="FunFam" id="3.40.640.10:FF:000224">
    <property type="entry name" value="Probable glycine dehydrogenase (decarboxylating) subunit 2"/>
    <property type="match status" value="1"/>
</dbReference>
<evidence type="ECO:0000256" key="3">
    <source>
        <dbReference type="ARBA" id="ARBA00012134"/>
    </source>
</evidence>
<feature type="domain" description="Glycine dehydrogenase C-terminal" evidence="9">
    <location>
        <begin position="362"/>
        <end position="464"/>
    </location>
</feature>
<keyword evidence="5" id="KW-0560">Oxidoreductase</keyword>
<gene>
    <name evidence="10" type="ORF">E8A74_13565</name>
</gene>
<dbReference type="GO" id="GO:0016594">
    <property type="term" value="F:glycine binding"/>
    <property type="evidence" value="ECO:0007669"/>
    <property type="project" value="TreeGrafter"/>
</dbReference>
<dbReference type="OrthoDB" id="9801272at2"/>
<dbReference type="EMBL" id="SSMQ01000012">
    <property type="protein sequence ID" value="TKD08816.1"/>
    <property type="molecule type" value="Genomic_DNA"/>
</dbReference>
<comment type="function">
    <text evidence="2">The glycine cleavage system catalyzes the degradation of glycine. The P protein binds the alpha-amino group of glycine through its pyridoxal phosphate cofactor; CO(2) is released and the remaining methylamine moiety is then transferred to the lipoamide cofactor of the H protein.</text>
</comment>
<evidence type="ECO:0000256" key="4">
    <source>
        <dbReference type="ARBA" id="ARBA00022898"/>
    </source>
</evidence>
<proteinExistence type="predicted"/>
<dbReference type="InterPro" id="IPR049315">
    <property type="entry name" value="GDC-P_N"/>
</dbReference>
<evidence type="ECO:0000313" key="11">
    <source>
        <dbReference type="Proteomes" id="UP000309215"/>
    </source>
</evidence>
<dbReference type="RefSeq" id="WP_136929414.1">
    <property type="nucleotide sequence ID" value="NZ_SSMQ01000012.1"/>
</dbReference>
<keyword evidence="4" id="KW-0663">Pyridoxal phosphate</keyword>
<dbReference type="SUPFAM" id="SSF53383">
    <property type="entry name" value="PLP-dependent transferases"/>
    <property type="match status" value="1"/>
</dbReference>
<reference evidence="10 11" key="1">
    <citation type="submission" date="2019-04" db="EMBL/GenBank/DDBJ databases">
        <authorList>
            <person name="Li Y."/>
            <person name="Wang J."/>
        </authorList>
    </citation>
    <scope>NUCLEOTIDE SEQUENCE [LARGE SCALE GENOMIC DNA]</scope>
    <source>
        <strain evidence="10 11">DSM 14668</strain>
    </source>
</reference>
<evidence type="ECO:0000259" key="9">
    <source>
        <dbReference type="Pfam" id="PF21478"/>
    </source>
</evidence>
<organism evidence="10 11">
    <name type="scientific">Polyangium fumosum</name>
    <dbReference type="NCBI Taxonomy" id="889272"/>
    <lineage>
        <taxon>Bacteria</taxon>
        <taxon>Pseudomonadati</taxon>
        <taxon>Myxococcota</taxon>
        <taxon>Polyangia</taxon>
        <taxon>Polyangiales</taxon>
        <taxon>Polyangiaceae</taxon>
        <taxon>Polyangium</taxon>
    </lineage>
</organism>
<feature type="region of interest" description="Disordered" evidence="7">
    <location>
        <begin position="1"/>
        <end position="32"/>
    </location>
</feature>
<evidence type="ECO:0000313" key="10">
    <source>
        <dbReference type="EMBL" id="TKD08816.1"/>
    </source>
</evidence>
<dbReference type="PANTHER" id="PTHR11773">
    <property type="entry name" value="GLYCINE DEHYDROGENASE, DECARBOXYLATING"/>
    <property type="match status" value="1"/>
</dbReference>
<evidence type="ECO:0000256" key="5">
    <source>
        <dbReference type="ARBA" id="ARBA00023002"/>
    </source>
</evidence>
<dbReference type="AlphaFoldDB" id="A0A4U1JDV8"/>
<dbReference type="GO" id="GO:0004375">
    <property type="term" value="F:glycine dehydrogenase (decarboxylating) activity"/>
    <property type="evidence" value="ECO:0007669"/>
    <property type="project" value="UniProtKB-EC"/>
</dbReference>
<dbReference type="Gene3D" id="3.90.1150.10">
    <property type="entry name" value="Aspartate Aminotransferase, domain 1"/>
    <property type="match status" value="1"/>
</dbReference>
<comment type="cofactor">
    <cofactor evidence="1">
        <name>pyridoxal 5'-phosphate</name>
        <dbReference type="ChEBI" id="CHEBI:597326"/>
    </cofactor>
</comment>
<dbReference type="FunFam" id="3.90.1150.10:FF:000014">
    <property type="entry name" value="Probable glycine dehydrogenase (decarboxylating) subunit 2"/>
    <property type="match status" value="1"/>
</dbReference>
<dbReference type="Proteomes" id="UP000309215">
    <property type="component" value="Unassembled WGS sequence"/>
</dbReference>
<protein>
    <recommendedName>
        <fullName evidence="3">glycine dehydrogenase (aminomethyl-transferring)</fullName>
        <ecNumber evidence="3">1.4.4.2</ecNumber>
    </recommendedName>
</protein>
<evidence type="ECO:0000256" key="7">
    <source>
        <dbReference type="SAM" id="MobiDB-lite"/>
    </source>
</evidence>
<dbReference type="PANTHER" id="PTHR11773:SF1">
    <property type="entry name" value="GLYCINE DEHYDROGENASE (DECARBOXYLATING), MITOCHONDRIAL"/>
    <property type="match status" value="1"/>
</dbReference>
<dbReference type="Gene3D" id="6.20.440.10">
    <property type="match status" value="1"/>
</dbReference>
<dbReference type="NCBIfam" id="NF003346">
    <property type="entry name" value="PRK04366.1"/>
    <property type="match status" value="1"/>
</dbReference>
<feature type="domain" description="Glycine cleavage system P-protein N-terminal" evidence="8">
    <location>
        <begin position="58"/>
        <end position="312"/>
    </location>
</feature>
<dbReference type="InterPro" id="IPR020581">
    <property type="entry name" value="GDC_P"/>
</dbReference>
<sequence length="499" mass="54237">MARPQPQGIKFREPPIFERGTKGRSGASLSPLDVPDVDPAAHFGALARKEAAGLPEVSEPEAFRHFVRLSQWNFCIDSQLYPLGSCTMKYNPKINEWAARIPAFLKMHPETPDELAQGSLEVMWHVQQMLSAVSGMDACSLQPSAGAQGELTGLMMMRAYHASKGRSPKKVFIPESAHGTNPASCALNGLVAVKIEKNPGGVVTPQEVLAAIEREGGDDVCGLMITNPNTLGVYEKHLPEIIEIVHGKGGLVYGDGANTNAIMGHARPGDIGVDVIHINLHKTFTTPHGGGGPGSGPVCFKKHLEPFQPGPVLVRKDDGTFAFDRDRPHSIGRLRAFYGNFGMFIRAYTYLREMGGEGLKMASALAVLNARYLWAMLKDTYAAPVPEACMHEVVLSDVDLEKATGVKTLDVAKRLLDYGFHAPTIYFPLVVPGALMIEPTETETKETLDEFIDAMKAIAREAQEDPALVKGAPHNTVVGRLDEARAARQPRLRWRPQAG</sequence>
<evidence type="ECO:0000256" key="2">
    <source>
        <dbReference type="ARBA" id="ARBA00003788"/>
    </source>
</evidence>
<comment type="caution">
    <text evidence="10">The sequence shown here is derived from an EMBL/GenBank/DDBJ whole genome shotgun (WGS) entry which is preliminary data.</text>
</comment>
<dbReference type="Gene3D" id="3.40.640.10">
    <property type="entry name" value="Type I PLP-dependent aspartate aminotransferase-like (Major domain)"/>
    <property type="match status" value="1"/>
</dbReference>
<name>A0A4U1JDV8_9BACT</name>
<dbReference type="Pfam" id="PF21478">
    <property type="entry name" value="GcvP2_C"/>
    <property type="match status" value="1"/>
</dbReference>
<dbReference type="GO" id="GO:0005960">
    <property type="term" value="C:glycine cleavage complex"/>
    <property type="evidence" value="ECO:0007669"/>
    <property type="project" value="TreeGrafter"/>
</dbReference>
<dbReference type="InterPro" id="IPR015424">
    <property type="entry name" value="PyrdxlP-dep_Trfase"/>
</dbReference>
<dbReference type="Pfam" id="PF02347">
    <property type="entry name" value="GDC-P"/>
    <property type="match status" value="1"/>
</dbReference>
<dbReference type="EC" id="1.4.4.2" evidence="3"/>
<evidence type="ECO:0000256" key="1">
    <source>
        <dbReference type="ARBA" id="ARBA00001933"/>
    </source>
</evidence>
<accession>A0A4U1JDV8</accession>
<dbReference type="GO" id="GO:0030170">
    <property type="term" value="F:pyridoxal phosphate binding"/>
    <property type="evidence" value="ECO:0007669"/>
    <property type="project" value="TreeGrafter"/>
</dbReference>
<feature type="compositionally biased region" description="Basic and acidic residues" evidence="7">
    <location>
        <begin position="10"/>
        <end position="21"/>
    </location>
</feature>
<dbReference type="GO" id="GO:0005829">
    <property type="term" value="C:cytosol"/>
    <property type="evidence" value="ECO:0007669"/>
    <property type="project" value="TreeGrafter"/>
</dbReference>
<evidence type="ECO:0000259" key="8">
    <source>
        <dbReference type="Pfam" id="PF02347"/>
    </source>
</evidence>
<keyword evidence="11" id="KW-1185">Reference proteome</keyword>
<dbReference type="GO" id="GO:0019464">
    <property type="term" value="P:glycine decarboxylation via glycine cleavage system"/>
    <property type="evidence" value="ECO:0007669"/>
    <property type="project" value="TreeGrafter"/>
</dbReference>
<dbReference type="InterPro" id="IPR049316">
    <property type="entry name" value="GDC-P_C"/>
</dbReference>
<dbReference type="InterPro" id="IPR015421">
    <property type="entry name" value="PyrdxlP-dep_Trfase_major"/>
</dbReference>
<comment type="catalytic activity">
    <reaction evidence="6">
        <text>N(6)-[(R)-lipoyl]-L-lysyl-[glycine-cleavage complex H protein] + glycine + H(+) = N(6)-[(R)-S(8)-aminomethyldihydrolipoyl]-L-lysyl-[glycine-cleavage complex H protein] + CO2</text>
        <dbReference type="Rhea" id="RHEA:24304"/>
        <dbReference type="Rhea" id="RHEA-COMP:10494"/>
        <dbReference type="Rhea" id="RHEA-COMP:10495"/>
        <dbReference type="ChEBI" id="CHEBI:15378"/>
        <dbReference type="ChEBI" id="CHEBI:16526"/>
        <dbReference type="ChEBI" id="CHEBI:57305"/>
        <dbReference type="ChEBI" id="CHEBI:83099"/>
        <dbReference type="ChEBI" id="CHEBI:83143"/>
        <dbReference type="EC" id="1.4.4.2"/>
    </reaction>
</comment>
<dbReference type="InterPro" id="IPR015422">
    <property type="entry name" value="PyrdxlP-dep_Trfase_small"/>
</dbReference>